<proteinExistence type="predicted"/>
<protein>
    <submittedName>
        <fullName evidence="3">META domain-containing protein</fullName>
    </submittedName>
</protein>
<sequence>MIRKHQYKITLILLSACFLCLPIAYRSEGAKLAIAASNPTENSAVFNGKIMQRSLNGTSWTLVSWGTANARSSPLRNTRITAQFTNNTMSGLASCNNYNASYQTNGNNLTVNSPATTRKACSPDIMRQESEYLAALQSAQRYRITNNNQLQIFYRVNGSRGLMTFRQQ</sequence>
<evidence type="ECO:0000259" key="2">
    <source>
        <dbReference type="Pfam" id="PF03724"/>
    </source>
</evidence>
<reference evidence="3" key="2">
    <citation type="submission" date="2020-08" db="EMBL/GenBank/DDBJ databases">
        <authorList>
            <person name="Chen M."/>
            <person name="Teng W."/>
            <person name="Zhao L."/>
            <person name="Hu C."/>
            <person name="Zhou Y."/>
            <person name="Han B."/>
            <person name="Song L."/>
            <person name="Shu W."/>
        </authorList>
    </citation>
    <scope>NUCLEOTIDE SEQUENCE</scope>
    <source>
        <strain evidence="3">FACHB-1375</strain>
    </source>
</reference>
<gene>
    <name evidence="3" type="ORF">H6G03_06795</name>
</gene>
<dbReference type="Pfam" id="PF03724">
    <property type="entry name" value="META"/>
    <property type="match status" value="1"/>
</dbReference>
<organism evidence="3 4">
    <name type="scientific">Aerosakkonema funiforme FACHB-1375</name>
    <dbReference type="NCBI Taxonomy" id="2949571"/>
    <lineage>
        <taxon>Bacteria</taxon>
        <taxon>Bacillati</taxon>
        <taxon>Cyanobacteriota</taxon>
        <taxon>Cyanophyceae</taxon>
        <taxon>Oscillatoriophycideae</taxon>
        <taxon>Aerosakkonematales</taxon>
        <taxon>Aerosakkonemataceae</taxon>
        <taxon>Aerosakkonema</taxon>
    </lineage>
</organism>
<comment type="caution">
    <text evidence="3">The sequence shown here is derived from an EMBL/GenBank/DDBJ whole genome shotgun (WGS) entry which is preliminary data.</text>
</comment>
<keyword evidence="1" id="KW-0732">Signal</keyword>
<dbReference type="PANTHER" id="PTHR35535">
    <property type="entry name" value="HEAT SHOCK PROTEIN HSLJ"/>
    <property type="match status" value="1"/>
</dbReference>
<dbReference type="Gene3D" id="2.40.128.270">
    <property type="match status" value="1"/>
</dbReference>
<evidence type="ECO:0000313" key="3">
    <source>
        <dbReference type="EMBL" id="MBD2180810.1"/>
    </source>
</evidence>
<dbReference type="InterPro" id="IPR038670">
    <property type="entry name" value="HslJ-like_sf"/>
</dbReference>
<dbReference type="PANTHER" id="PTHR35535:SF2">
    <property type="entry name" value="DUF306 DOMAIN-CONTAINING PROTEIN"/>
    <property type="match status" value="1"/>
</dbReference>
<feature type="domain" description="DUF306" evidence="2">
    <location>
        <begin position="54"/>
        <end position="153"/>
    </location>
</feature>
<feature type="chain" id="PRO_5037035088" evidence="1">
    <location>
        <begin position="27"/>
        <end position="168"/>
    </location>
</feature>
<dbReference type="EMBL" id="JACJPW010000012">
    <property type="protein sequence ID" value="MBD2180810.1"/>
    <property type="molecule type" value="Genomic_DNA"/>
</dbReference>
<reference evidence="3" key="1">
    <citation type="journal article" date="2015" name="ISME J.">
        <title>Draft Genome Sequence of Streptomyces incarnatus NRRL8089, which Produces the Nucleoside Antibiotic Sinefungin.</title>
        <authorList>
            <person name="Oshima K."/>
            <person name="Hattori M."/>
            <person name="Shimizu H."/>
            <person name="Fukuda K."/>
            <person name="Nemoto M."/>
            <person name="Inagaki K."/>
            <person name="Tamura T."/>
        </authorList>
    </citation>
    <scope>NUCLEOTIDE SEQUENCE</scope>
    <source>
        <strain evidence="3">FACHB-1375</strain>
    </source>
</reference>
<accession>A0A926VC40</accession>
<dbReference type="InterPro" id="IPR053147">
    <property type="entry name" value="Hsp_HslJ-like"/>
</dbReference>
<keyword evidence="4" id="KW-1185">Reference proteome</keyword>
<name>A0A926VC40_9CYAN</name>
<dbReference type="RefSeq" id="WP_190463385.1">
    <property type="nucleotide sequence ID" value="NZ_JACJPW010000012.1"/>
</dbReference>
<dbReference type="AlphaFoldDB" id="A0A926VC40"/>
<evidence type="ECO:0000313" key="4">
    <source>
        <dbReference type="Proteomes" id="UP000641646"/>
    </source>
</evidence>
<dbReference type="InterPro" id="IPR005184">
    <property type="entry name" value="DUF306_Meta_HslJ"/>
</dbReference>
<dbReference type="Proteomes" id="UP000641646">
    <property type="component" value="Unassembled WGS sequence"/>
</dbReference>
<feature type="signal peptide" evidence="1">
    <location>
        <begin position="1"/>
        <end position="26"/>
    </location>
</feature>
<evidence type="ECO:0000256" key="1">
    <source>
        <dbReference type="SAM" id="SignalP"/>
    </source>
</evidence>